<reference evidence="3" key="2">
    <citation type="journal article" date="2018" name="Plant J.">
        <title>The Sorghum bicolor reference genome: improved assembly, gene annotations, a transcriptome atlas, and signatures of genome organization.</title>
        <authorList>
            <person name="McCormick R.F."/>
            <person name="Truong S.K."/>
            <person name="Sreedasyam A."/>
            <person name="Jenkins J."/>
            <person name="Shu S."/>
            <person name="Sims D."/>
            <person name="Kennedy M."/>
            <person name="Amirebrahimi M."/>
            <person name="Weers B.D."/>
            <person name="McKinley B."/>
            <person name="Mattison A."/>
            <person name="Morishige D.T."/>
            <person name="Grimwood J."/>
            <person name="Schmutz J."/>
            <person name="Mullet J.E."/>
        </authorList>
    </citation>
    <scope>NUCLEOTIDE SEQUENCE [LARGE SCALE GENOMIC DNA]</scope>
    <source>
        <strain evidence="3">cv. BTx623</strain>
    </source>
</reference>
<dbReference type="EMBL" id="CM000760">
    <property type="protein sequence ID" value="KXG37412.1"/>
    <property type="molecule type" value="Genomic_DNA"/>
</dbReference>
<keyword evidence="3" id="KW-1185">Reference proteome</keyword>
<dbReference type="Proteomes" id="UP000000768">
    <property type="component" value="Chromosome 1"/>
</dbReference>
<evidence type="ECO:0000313" key="3">
    <source>
        <dbReference type="Proteomes" id="UP000000768"/>
    </source>
</evidence>
<dbReference type="Gramene" id="KXG37412">
    <property type="protein sequence ID" value="KXG37412"/>
    <property type="gene ID" value="SORBI_3001G066400"/>
</dbReference>
<name>A0A1B6QHL2_SORBI</name>
<reference evidence="2 3" key="1">
    <citation type="journal article" date="2009" name="Nature">
        <title>The Sorghum bicolor genome and the diversification of grasses.</title>
        <authorList>
            <person name="Paterson A.H."/>
            <person name="Bowers J.E."/>
            <person name="Bruggmann R."/>
            <person name="Dubchak I."/>
            <person name="Grimwood J."/>
            <person name="Gundlach H."/>
            <person name="Haberer G."/>
            <person name="Hellsten U."/>
            <person name="Mitros T."/>
            <person name="Poliakov A."/>
            <person name="Schmutz J."/>
            <person name="Spannagl M."/>
            <person name="Tang H."/>
            <person name="Wang X."/>
            <person name="Wicker T."/>
            <person name="Bharti A.K."/>
            <person name="Chapman J."/>
            <person name="Feltus F.A."/>
            <person name="Gowik U."/>
            <person name="Grigoriev I.V."/>
            <person name="Lyons E."/>
            <person name="Maher C.A."/>
            <person name="Martis M."/>
            <person name="Narechania A."/>
            <person name="Otillar R.P."/>
            <person name="Penning B.W."/>
            <person name="Salamov A.A."/>
            <person name="Wang Y."/>
            <person name="Zhang L."/>
            <person name="Carpita N.C."/>
            <person name="Freeling M."/>
            <person name="Gingle A.R."/>
            <person name="Hash C.T."/>
            <person name="Keller B."/>
            <person name="Klein P."/>
            <person name="Kresovich S."/>
            <person name="McCann M.C."/>
            <person name="Ming R."/>
            <person name="Peterson D.G."/>
            <person name="Mehboob-ur-Rahman"/>
            <person name="Ware D."/>
            <person name="Westhoff P."/>
            <person name="Mayer K.F."/>
            <person name="Messing J."/>
            <person name="Rokhsar D.S."/>
        </authorList>
    </citation>
    <scope>NUCLEOTIDE SEQUENCE [LARGE SCALE GENOMIC DNA]</scope>
    <source>
        <strain evidence="3">cv. BTx623</strain>
    </source>
</reference>
<evidence type="ECO:0000313" key="2">
    <source>
        <dbReference type="EMBL" id="KXG37412.1"/>
    </source>
</evidence>
<dbReference type="InParanoid" id="A0A1B6QHL2"/>
<evidence type="ECO:0000256" key="1">
    <source>
        <dbReference type="SAM" id="MobiDB-lite"/>
    </source>
</evidence>
<dbReference type="AlphaFoldDB" id="A0A1B6QHL2"/>
<accession>A0A1B6QHL2</accession>
<feature type="region of interest" description="Disordered" evidence="1">
    <location>
        <begin position="1"/>
        <end position="28"/>
    </location>
</feature>
<sequence>MREEVRSSSGAVAETPMAVARSSSPPQTPVARALLCRGKHAIFDGLHQL</sequence>
<organism evidence="2 3">
    <name type="scientific">Sorghum bicolor</name>
    <name type="common">Sorghum</name>
    <name type="synonym">Sorghum vulgare</name>
    <dbReference type="NCBI Taxonomy" id="4558"/>
    <lineage>
        <taxon>Eukaryota</taxon>
        <taxon>Viridiplantae</taxon>
        <taxon>Streptophyta</taxon>
        <taxon>Embryophyta</taxon>
        <taxon>Tracheophyta</taxon>
        <taxon>Spermatophyta</taxon>
        <taxon>Magnoliopsida</taxon>
        <taxon>Liliopsida</taxon>
        <taxon>Poales</taxon>
        <taxon>Poaceae</taxon>
        <taxon>PACMAD clade</taxon>
        <taxon>Panicoideae</taxon>
        <taxon>Andropogonodae</taxon>
        <taxon>Andropogoneae</taxon>
        <taxon>Sorghinae</taxon>
        <taxon>Sorghum</taxon>
    </lineage>
</organism>
<gene>
    <name evidence="2" type="ORF">SORBI_3001G066400</name>
</gene>
<proteinExistence type="predicted"/>
<protein>
    <submittedName>
        <fullName evidence="2">Uncharacterized protein</fullName>
    </submittedName>
</protein>